<evidence type="ECO:0000313" key="13">
    <source>
        <dbReference type="Proteomes" id="UP000024635"/>
    </source>
</evidence>
<evidence type="ECO:0000256" key="5">
    <source>
        <dbReference type="ARBA" id="ARBA00022737"/>
    </source>
</evidence>
<sequence length="1163" mass="133007">MFEVLHAFEAESVATSFRLFQFVQAVERRTALFSCNALHRTAPQRMHVTMSATLVQNVLTALQPYTTTSRSGIRFSNLTETFFAKEKSQQMTFHITAVDELPELHRHDLWSLFNAVNDSSNRYEVVLDKERNATTEARQENEEFLVQEFDLLQSARYQFIPPDNWPELDWKHQFHVEESIASRHDLIWEPLVNFHLFLADKFFTSERAERPTPSLRQSTLHIEGLSSLRRWTRTFTTVVLFMIIPTTVSRSYEVSKEKSCGLKMLMEVMGAGRFDFYMSHVLTTVLCNISVLSIFETLNASYFLYTYDFALMIVVCMLLALSFALLSLLCSIFASSPLTAALVSFLVCISLISLSLITCCVEEKPSWHYIFVINPATAYKMFFESIVTYRARGAGFSEMFGLHYLDIVSPVESVFYLITSCHFMIFFLMVYVLVPIRPCKRTSSKSASTRVFEGVTYEFDNEEEEETWEADIVIEDVCKQWNSKGGATICDINMNAFCGQVIVLFGHSGSGKSSILKMIAGATFATKGSIRIYNVEKRKGVERYLTGIGYTPEGNILFESLTVLDHLWFFYLLKCDQKNWTHWKEEAKSIAALIGLEDYILEPIASLDPSQKRLLAIALSFIGDSPVIILDEPFDDLDASSSIRLKNLLKKEKECRCVIMGTSSAQAAEMVADRIIVLCNGKEVASGTPSSLRKEFGYNYILSVLSASTAIEKAVSHIEKQVRKVMPSAEIIQACGNQIIFGLSSKTHEEHKQLLEELWRGKDALGISDFYIRLCSMVDVYNKIEIRCHETDELDTGVWVETYDTVTSQLPNQILILFMKKVQLSLNRYSVLAQVVVPLLLLLLAGTTILYDQNATAMRRKKLSLDLYDHGRFLIFDPNGMTLQRYRIFEAMSHFTNIEVTWINSSNFCAHWPDDWPYVVGAVALGHDIKYSTFDETRCSMLLGPSEAENEHNSTFMRWSNFNDDVFETVDCDSDKMWIVPDIATYGFPTLTHLITQFYFGNEEQQLTIEMDLHDNRPLLEEITVFAIILSHVFVASFFVTGPLQERLYLFKQQQLSSGLSVFTYWFTCFVFDLFVTLPVLIISLIMLTVVSSKPRYLVVFLMWTYVLARLPMMYFASLFFKNVLQAFLILITFSICYPYFSKMLLNSTVFDQARGVEGYGNL</sequence>
<feature type="transmembrane region" description="Helical" evidence="10">
    <location>
        <begin position="1123"/>
        <end position="1141"/>
    </location>
</feature>
<dbReference type="Gene3D" id="3.40.50.300">
    <property type="entry name" value="P-loop containing nucleotide triphosphate hydrolases"/>
    <property type="match status" value="1"/>
</dbReference>
<protein>
    <recommendedName>
        <fullName evidence="11">ABC transporter domain-containing protein</fullName>
    </recommendedName>
</protein>
<keyword evidence="6" id="KW-0547">Nucleotide-binding</keyword>
<accession>A0A016VLB6</accession>
<keyword evidence="7" id="KW-0067">ATP-binding</keyword>
<dbReference type="Proteomes" id="UP000024635">
    <property type="component" value="Unassembled WGS sequence"/>
</dbReference>
<feature type="transmembrane region" description="Helical" evidence="10">
    <location>
        <begin position="829"/>
        <end position="851"/>
    </location>
</feature>
<feature type="transmembrane region" description="Helical" evidence="10">
    <location>
        <begin position="340"/>
        <end position="361"/>
    </location>
</feature>
<feature type="transmembrane region" description="Helical" evidence="10">
    <location>
        <begin position="276"/>
        <end position="295"/>
    </location>
</feature>
<dbReference type="SMART" id="SM00382">
    <property type="entry name" value="AAA"/>
    <property type="match status" value="1"/>
</dbReference>
<name>A0A016VLB6_9BILA</name>
<evidence type="ECO:0000256" key="7">
    <source>
        <dbReference type="ARBA" id="ARBA00022840"/>
    </source>
</evidence>
<evidence type="ECO:0000313" key="12">
    <source>
        <dbReference type="EMBL" id="EYC27827.1"/>
    </source>
</evidence>
<dbReference type="InterPro" id="IPR013525">
    <property type="entry name" value="ABC2_TM"/>
</dbReference>
<keyword evidence="5" id="KW-0677">Repeat</keyword>
<dbReference type="STRING" id="53326.A0A016VLB6"/>
<feature type="transmembrane region" description="Helical" evidence="10">
    <location>
        <begin position="1064"/>
        <end position="1090"/>
    </location>
</feature>
<evidence type="ECO:0000256" key="2">
    <source>
        <dbReference type="ARBA" id="ARBA00008869"/>
    </source>
</evidence>
<dbReference type="Pfam" id="PF00005">
    <property type="entry name" value="ABC_tran"/>
    <property type="match status" value="1"/>
</dbReference>
<feature type="domain" description="ABC transporter" evidence="11">
    <location>
        <begin position="472"/>
        <end position="705"/>
    </location>
</feature>
<dbReference type="PANTHER" id="PTHR19229">
    <property type="entry name" value="ATP-BINDING CASSETTE TRANSPORTER SUBFAMILY A ABCA"/>
    <property type="match status" value="1"/>
</dbReference>
<gene>
    <name evidence="12" type="primary">Acey_s0008.g205</name>
    <name evidence="12" type="ORF">Y032_0008g205</name>
</gene>
<evidence type="ECO:0000256" key="9">
    <source>
        <dbReference type="ARBA" id="ARBA00023136"/>
    </source>
</evidence>
<keyword evidence="13" id="KW-1185">Reference proteome</keyword>
<dbReference type="GO" id="GO:0005524">
    <property type="term" value="F:ATP binding"/>
    <property type="evidence" value="ECO:0007669"/>
    <property type="project" value="UniProtKB-KW"/>
</dbReference>
<feature type="transmembrane region" description="Helical" evidence="10">
    <location>
        <begin position="307"/>
        <end position="334"/>
    </location>
</feature>
<keyword evidence="4 10" id="KW-0812">Transmembrane</keyword>
<evidence type="ECO:0000256" key="1">
    <source>
        <dbReference type="ARBA" id="ARBA00004141"/>
    </source>
</evidence>
<dbReference type="GO" id="GO:0016887">
    <property type="term" value="F:ATP hydrolysis activity"/>
    <property type="evidence" value="ECO:0007669"/>
    <property type="project" value="InterPro"/>
</dbReference>
<comment type="similarity">
    <text evidence="2">Belongs to the ABC transporter superfamily. ABCA family.</text>
</comment>
<dbReference type="InterPro" id="IPR003439">
    <property type="entry name" value="ABC_transporter-like_ATP-bd"/>
</dbReference>
<feature type="transmembrane region" description="Helical" evidence="10">
    <location>
        <begin position="1097"/>
        <end position="1117"/>
    </location>
</feature>
<comment type="caution">
    <text evidence="12">The sequence shown here is derived from an EMBL/GenBank/DDBJ whole genome shotgun (WGS) entry which is preliminary data.</text>
</comment>
<dbReference type="GO" id="GO:0140359">
    <property type="term" value="F:ABC-type transporter activity"/>
    <property type="evidence" value="ECO:0007669"/>
    <property type="project" value="InterPro"/>
</dbReference>
<comment type="subcellular location">
    <subcellularLocation>
        <location evidence="1">Membrane</location>
        <topology evidence="1">Multi-pass membrane protein</topology>
    </subcellularLocation>
</comment>
<evidence type="ECO:0000256" key="6">
    <source>
        <dbReference type="ARBA" id="ARBA00022741"/>
    </source>
</evidence>
<evidence type="ECO:0000256" key="4">
    <source>
        <dbReference type="ARBA" id="ARBA00022692"/>
    </source>
</evidence>
<feature type="transmembrane region" description="Helical" evidence="10">
    <location>
        <begin position="414"/>
        <end position="434"/>
    </location>
</feature>
<evidence type="ECO:0000256" key="8">
    <source>
        <dbReference type="ARBA" id="ARBA00022989"/>
    </source>
</evidence>
<proteinExistence type="inferred from homology"/>
<evidence type="ECO:0000259" key="11">
    <source>
        <dbReference type="PROSITE" id="PS50893"/>
    </source>
</evidence>
<dbReference type="SUPFAM" id="SSF52540">
    <property type="entry name" value="P-loop containing nucleoside triphosphate hydrolases"/>
    <property type="match status" value="1"/>
</dbReference>
<evidence type="ECO:0000256" key="3">
    <source>
        <dbReference type="ARBA" id="ARBA00022448"/>
    </source>
</evidence>
<dbReference type="AlphaFoldDB" id="A0A016VLB6"/>
<dbReference type="PROSITE" id="PS50893">
    <property type="entry name" value="ABC_TRANSPORTER_2"/>
    <property type="match status" value="1"/>
</dbReference>
<feature type="transmembrane region" description="Helical" evidence="10">
    <location>
        <begin position="1023"/>
        <end position="1044"/>
    </location>
</feature>
<dbReference type="InterPro" id="IPR003593">
    <property type="entry name" value="AAA+_ATPase"/>
</dbReference>
<evidence type="ECO:0000256" key="10">
    <source>
        <dbReference type="SAM" id="Phobius"/>
    </source>
</evidence>
<dbReference type="EMBL" id="JARK01001344">
    <property type="protein sequence ID" value="EYC27827.1"/>
    <property type="molecule type" value="Genomic_DNA"/>
</dbReference>
<keyword evidence="8 10" id="KW-1133">Transmembrane helix</keyword>
<organism evidence="12 13">
    <name type="scientific">Ancylostoma ceylanicum</name>
    <dbReference type="NCBI Taxonomy" id="53326"/>
    <lineage>
        <taxon>Eukaryota</taxon>
        <taxon>Metazoa</taxon>
        <taxon>Ecdysozoa</taxon>
        <taxon>Nematoda</taxon>
        <taxon>Chromadorea</taxon>
        <taxon>Rhabditida</taxon>
        <taxon>Rhabditina</taxon>
        <taxon>Rhabditomorpha</taxon>
        <taxon>Strongyloidea</taxon>
        <taxon>Ancylostomatidae</taxon>
        <taxon>Ancylostomatinae</taxon>
        <taxon>Ancylostoma</taxon>
    </lineage>
</organism>
<dbReference type="OrthoDB" id="5849106at2759"/>
<keyword evidence="3" id="KW-0813">Transport</keyword>
<keyword evidence="9 10" id="KW-0472">Membrane</keyword>
<dbReference type="PANTHER" id="PTHR19229:SF36">
    <property type="entry name" value="ATP-BINDING CASSETTE SUB-FAMILY A MEMBER 2"/>
    <property type="match status" value="1"/>
</dbReference>
<dbReference type="InterPro" id="IPR027417">
    <property type="entry name" value="P-loop_NTPase"/>
</dbReference>
<dbReference type="InterPro" id="IPR026082">
    <property type="entry name" value="ABCA"/>
</dbReference>
<dbReference type="GO" id="GO:0016020">
    <property type="term" value="C:membrane"/>
    <property type="evidence" value="ECO:0007669"/>
    <property type="project" value="UniProtKB-SubCell"/>
</dbReference>
<dbReference type="Pfam" id="PF12698">
    <property type="entry name" value="ABC2_membrane_3"/>
    <property type="match status" value="2"/>
</dbReference>
<reference evidence="13" key="1">
    <citation type="journal article" date="2015" name="Nat. Genet.">
        <title>The genome and transcriptome of the zoonotic hookworm Ancylostoma ceylanicum identify infection-specific gene families.</title>
        <authorList>
            <person name="Schwarz E.M."/>
            <person name="Hu Y."/>
            <person name="Antoshechkin I."/>
            <person name="Miller M.M."/>
            <person name="Sternberg P.W."/>
            <person name="Aroian R.V."/>
        </authorList>
    </citation>
    <scope>NUCLEOTIDE SEQUENCE</scope>
    <source>
        <strain evidence="13">HY135</strain>
    </source>
</reference>